<sequence>MNTVIFACTQNAGRSQIAAAFFNLLADPAKARAISAGTQPAERLHPEVLATMKEMGVDLGDAKPQRLTPELAKSAQILVTLGGLADAPVVADQKREDWPMIEDPAGKSAADVEKIRDTTAAIVSDFVNRNGWERPQ</sequence>
<dbReference type="SMART" id="SM00226">
    <property type="entry name" value="LMWPc"/>
    <property type="match status" value="1"/>
</dbReference>
<dbReference type="SUPFAM" id="SSF52788">
    <property type="entry name" value="Phosphotyrosine protein phosphatases I"/>
    <property type="match status" value="1"/>
</dbReference>
<dbReference type="Proteomes" id="UP000563426">
    <property type="component" value="Unassembled WGS sequence"/>
</dbReference>
<evidence type="ECO:0000259" key="2">
    <source>
        <dbReference type="SMART" id="SM00226"/>
    </source>
</evidence>
<accession>A0A3A8GSN2</accession>
<dbReference type="InterPro" id="IPR023485">
    <property type="entry name" value="Ptyr_pPase"/>
</dbReference>
<organism evidence="3 4">
    <name type="scientific">Corallococcus exercitus</name>
    <dbReference type="NCBI Taxonomy" id="2316736"/>
    <lineage>
        <taxon>Bacteria</taxon>
        <taxon>Pseudomonadati</taxon>
        <taxon>Myxococcota</taxon>
        <taxon>Myxococcia</taxon>
        <taxon>Myxococcales</taxon>
        <taxon>Cystobacterineae</taxon>
        <taxon>Myxococcaceae</taxon>
        <taxon>Corallococcus</taxon>
    </lineage>
</organism>
<dbReference type="InterPro" id="IPR036196">
    <property type="entry name" value="Ptyr_pPase_sf"/>
</dbReference>
<proteinExistence type="predicted"/>
<dbReference type="Pfam" id="PF01451">
    <property type="entry name" value="LMWPc"/>
    <property type="match status" value="1"/>
</dbReference>
<dbReference type="OrthoDB" id="9784339at2"/>
<dbReference type="EMBL" id="JABFJV010000225">
    <property type="protein sequence ID" value="NOK37418.1"/>
    <property type="molecule type" value="Genomic_DNA"/>
</dbReference>
<gene>
    <name evidence="3" type="ORF">HMI49_29905</name>
</gene>
<keyword evidence="4" id="KW-1185">Reference proteome</keyword>
<protein>
    <submittedName>
        <fullName evidence="3">Arsenate reductase ArsC</fullName>
    </submittedName>
</protein>
<dbReference type="AlphaFoldDB" id="A0A3A8GSN2"/>
<dbReference type="PANTHER" id="PTHR43428:SF1">
    <property type="entry name" value="ARSENATE REDUCTASE"/>
    <property type="match status" value="1"/>
</dbReference>
<dbReference type="GO" id="GO:0046685">
    <property type="term" value="P:response to arsenic-containing substance"/>
    <property type="evidence" value="ECO:0007669"/>
    <property type="project" value="UniProtKB-KW"/>
</dbReference>
<reference evidence="3 4" key="1">
    <citation type="submission" date="2020-05" db="EMBL/GenBank/DDBJ databases">
        <authorList>
            <person name="Whitworth D."/>
        </authorList>
    </citation>
    <scope>NUCLEOTIDE SEQUENCE [LARGE SCALE GENOMIC DNA]</scope>
    <source>
        <strain evidence="3 4">AB043B</strain>
    </source>
</reference>
<evidence type="ECO:0000313" key="3">
    <source>
        <dbReference type="EMBL" id="NOK37418.1"/>
    </source>
</evidence>
<dbReference type="RefSeq" id="WP_120530789.1">
    <property type="nucleotide sequence ID" value="NZ_JABFJV010000225.1"/>
</dbReference>
<comment type="caution">
    <text evidence="3">The sequence shown here is derived from an EMBL/GenBank/DDBJ whole genome shotgun (WGS) entry which is preliminary data.</text>
</comment>
<feature type="domain" description="Phosphotyrosine protein phosphatase I" evidence="2">
    <location>
        <begin position="2"/>
        <end position="129"/>
    </location>
</feature>
<dbReference type="Gene3D" id="3.40.50.2300">
    <property type="match status" value="1"/>
</dbReference>
<name>A0A3A8GSN2_9BACT</name>
<dbReference type="PANTHER" id="PTHR43428">
    <property type="entry name" value="ARSENATE REDUCTASE"/>
    <property type="match status" value="1"/>
</dbReference>
<evidence type="ECO:0000313" key="4">
    <source>
        <dbReference type="Proteomes" id="UP000563426"/>
    </source>
</evidence>
<keyword evidence="1" id="KW-0059">Arsenical resistance</keyword>
<evidence type="ECO:0000256" key="1">
    <source>
        <dbReference type="ARBA" id="ARBA00022849"/>
    </source>
</evidence>